<proteinExistence type="predicted"/>
<dbReference type="EMBL" id="CP012159">
    <property type="protein sequence ID" value="AKT39286.1"/>
    <property type="molecule type" value="Genomic_DNA"/>
</dbReference>
<reference evidence="1 2" key="1">
    <citation type="submission" date="2015-07" db="EMBL/GenBank/DDBJ databases">
        <title>Genome analysis of myxobacterium Chondromyces crocatus Cm c5 reveals a high potential for natural compound synthesis and the genetic basis for the loss of fruiting body formation.</title>
        <authorList>
            <person name="Zaburannyi N."/>
            <person name="Bunk B."/>
            <person name="Maier J."/>
            <person name="Overmann J."/>
            <person name="Mueller R."/>
        </authorList>
    </citation>
    <scope>NUCLEOTIDE SEQUENCE [LARGE SCALE GENOMIC DNA]</scope>
    <source>
        <strain evidence="1 2">Cm c5</strain>
    </source>
</reference>
<evidence type="ECO:0000313" key="1">
    <source>
        <dbReference type="EMBL" id="AKT39286.1"/>
    </source>
</evidence>
<dbReference type="InterPro" id="IPR027417">
    <property type="entry name" value="P-loop_NTPase"/>
</dbReference>
<accession>A0A0K1EEI9</accession>
<organism evidence="1 2">
    <name type="scientific">Chondromyces crocatus</name>
    <dbReference type="NCBI Taxonomy" id="52"/>
    <lineage>
        <taxon>Bacteria</taxon>
        <taxon>Pseudomonadati</taxon>
        <taxon>Myxococcota</taxon>
        <taxon>Polyangia</taxon>
        <taxon>Polyangiales</taxon>
        <taxon>Polyangiaceae</taxon>
        <taxon>Chondromyces</taxon>
    </lineage>
</organism>
<dbReference type="Pfam" id="PF13177">
    <property type="entry name" value="DNA_pol3_delta2"/>
    <property type="match status" value="1"/>
</dbReference>
<sequence length="331" mass="35251">MPFTHILGQETAVSTISRALMSGRVHHAYRFEGPPGVGKEMTATALAQALVCVGDDPLGCGACSACKRAGARSPGRPASPLHPDVAIIAKNFYPASTIGRKSDEVTEISVDQVRTIVLQHASYPPHEGRARVFIVRDADELGTSAANALLKTLEEPRQGTYFVLTTSRPDAMLNTIRSRTMPVRFGPLPEAVVREALRAAEIPEDRHELALELAGGSVSAALELCDEEATAGREAFLQRVFDAVGAPDLGAAVTLAESLEKDKGLLKAELRALGASLARKARSEVETAPEAAEVLARRYEVVSRAVVRLERNASPQLAMVSLVADMREAGG</sequence>
<dbReference type="PATRIC" id="fig|52.7.peg.3781"/>
<dbReference type="RefSeq" id="WP_050431404.1">
    <property type="nucleotide sequence ID" value="NZ_CP012159.1"/>
</dbReference>
<dbReference type="AlphaFoldDB" id="A0A0K1EEI9"/>
<dbReference type="GO" id="GO:0006261">
    <property type="term" value="P:DNA-templated DNA replication"/>
    <property type="evidence" value="ECO:0007669"/>
    <property type="project" value="TreeGrafter"/>
</dbReference>
<dbReference type="InterPro" id="IPR050238">
    <property type="entry name" value="DNA_Rep/Repair_Clamp_Loader"/>
</dbReference>
<evidence type="ECO:0000313" key="2">
    <source>
        <dbReference type="Proteomes" id="UP000067626"/>
    </source>
</evidence>
<gene>
    <name evidence="1" type="ORF">CMC5_034340</name>
</gene>
<dbReference type="Proteomes" id="UP000067626">
    <property type="component" value="Chromosome"/>
</dbReference>
<dbReference type="STRING" id="52.CMC5_034340"/>
<protein>
    <recommendedName>
        <fullName evidence="3">DNA polymerase III subunit delta</fullName>
    </recommendedName>
</protein>
<evidence type="ECO:0008006" key="3">
    <source>
        <dbReference type="Google" id="ProtNLM"/>
    </source>
</evidence>
<dbReference type="OrthoDB" id="9810148at2"/>
<keyword evidence="2" id="KW-1185">Reference proteome</keyword>
<dbReference type="SUPFAM" id="SSF52540">
    <property type="entry name" value="P-loop containing nucleoside triphosphate hydrolases"/>
    <property type="match status" value="1"/>
</dbReference>
<dbReference type="Gene3D" id="3.40.50.300">
    <property type="entry name" value="P-loop containing nucleotide triphosphate hydrolases"/>
    <property type="match status" value="1"/>
</dbReference>
<dbReference type="PANTHER" id="PTHR11669:SF8">
    <property type="entry name" value="DNA POLYMERASE III SUBUNIT DELTA"/>
    <property type="match status" value="1"/>
</dbReference>
<name>A0A0K1EEI9_CHOCO</name>
<dbReference type="PANTHER" id="PTHR11669">
    <property type="entry name" value="REPLICATION FACTOR C / DNA POLYMERASE III GAMMA-TAU SUBUNIT"/>
    <property type="match status" value="1"/>
</dbReference>
<dbReference type="KEGG" id="ccro:CMC5_034340"/>